<keyword evidence="2" id="KW-1185">Reference proteome</keyword>
<evidence type="ECO:0000313" key="1">
    <source>
        <dbReference type="EMBL" id="KAJ9645376.1"/>
    </source>
</evidence>
<organism evidence="1 2">
    <name type="scientific">Coniosporium tulheliwenetii</name>
    <dbReference type="NCBI Taxonomy" id="3383036"/>
    <lineage>
        <taxon>Eukaryota</taxon>
        <taxon>Fungi</taxon>
        <taxon>Dikarya</taxon>
        <taxon>Ascomycota</taxon>
        <taxon>Pezizomycotina</taxon>
        <taxon>Dothideomycetes</taxon>
        <taxon>Dothideomycetes incertae sedis</taxon>
        <taxon>Coniosporium</taxon>
    </lineage>
</organism>
<proteinExistence type="predicted"/>
<name>A0ACC2ZCC0_9PEZI</name>
<accession>A0ACC2ZCC0</accession>
<protein>
    <submittedName>
        <fullName evidence="1">Uncharacterized protein</fullName>
    </submittedName>
</protein>
<comment type="caution">
    <text evidence="1">The sequence shown here is derived from an EMBL/GenBank/DDBJ whole genome shotgun (WGS) entry which is preliminary data.</text>
</comment>
<gene>
    <name evidence="1" type="ORF">H2199_003384</name>
</gene>
<dbReference type="EMBL" id="JAPDRP010000008">
    <property type="protein sequence ID" value="KAJ9645376.1"/>
    <property type="molecule type" value="Genomic_DNA"/>
</dbReference>
<dbReference type="Proteomes" id="UP001172680">
    <property type="component" value="Unassembled WGS sequence"/>
</dbReference>
<sequence>MYDSTTGSPISSFATWTTAQTPTALYISNMTSPTAGPTATAQTTSIMVRLATLLASHNLPLLHHLQHPPPAQHVRLHDHQPHLRRPLHGAKSPSRVTVACGDALPDGVEVVLSVVVGLDEQTGAKSLRMIPSTMNDHGDGQGKGPREVHVAGQIPLVPASMEMVCAEDLRAAGLDGEGDNEMAEFRTQTVLALQHLWRVGRAVDVQWWTGSVAFLAACEEGEAAARARLAGRAWRGIHRVLGEAGRGNSEDEEELDVWDLKNGVTYQPNANESTEGDGRPPLPDSGIVQISSQEQCPTPPCIVVQVDELPRGAAIEWTSVGLANCSRIDLEEISLPRGLPSYKTQVAGMDSYTVWSKIATPERIWLVDYLLDHPENSPSGRREDRRLSMLQRA</sequence>
<evidence type="ECO:0000313" key="2">
    <source>
        <dbReference type="Proteomes" id="UP001172680"/>
    </source>
</evidence>
<reference evidence="1" key="1">
    <citation type="submission" date="2022-10" db="EMBL/GenBank/DDBJ databases">
        <title>Culturing micro-colonial fungi from biological soil crusts in the Mojave desert and describing Neophaeococcomyces mojavensis, and introducing the new genera and species Taxawa tesnikishii.</title>
        <authorList>
            <person name="Kurbessoian T."/>
            <person name="Stajich J.E."/>
        </authorList>
    </citation>
    <scope>NUCLEOTIDE SEQUENCE</scope>
    <source>
        <strain evidence="1">JES_115</strain>
    </source>
</reference>